<keyword evidence="2" id="KW-1133">Transmembrane helix</keyword>
<feature type="compositionally biased region" description="Polar residues" evidence="1">
    <location>
        <begin position="348"/>
        <end position="364"/>
    </location>
</feature>
<feature type="compositionally biased region" description="Low complexity" evidence="1">
    <location>
        <begin position="114"/>
        <end position="124"/>
    </location>
</feature>
<accession>A0A6A6HU49</accession>
<name>A0A6A6HU49_9PLEO</name>
<evidence type="ECO:0000256" key="3">
    <source>
        <dbReference type="SAM" id="SignalP"/>
    </source>
</evidence>
<feature type="compositionally biased region" description="Acidic residues" evidence="1">
    <location>
        <begin position="573"/>
        <end position="583"/>
    </location>
</feature>
<protein>
    <submittedName>
        <fullName evidence="4">Uncharacterized protein</fullName>
    </submittedName>
</protein>
<feature type="chain" id="PRO_5025665729" evidence="3">
    <location>
        <begin position="23"/>
        <end position="607"/>
    </location>
</feature>
<keyword evidence="3" id="KW-0732">Signal</keyword>
<keyword evidence="5" id="KW-1185">Reference proteome</keyword>
<keyword evidence="2" id="KW-0812">Transmembrane</keyword>
<feature type="compositionally biased region" description="Low complexity" evidence="1">
    <location>
        <begin position="138"/>
        <end position="173"/>
    </location>
</feature>
<evidence type="ECO:0000313" key="5">
    <source>
        <dbReference type="Proteomes" id="UP000800094"/>
    </source>
</evidence>
<feature type="compositionally biased region" description="Basic residues" evidence="1">
    <location>
        <begin position="592"/>
        <end position="601"/>
    </location>
</feature>
<dbReference type="GeneID" id="54587505"/>
<sequence>MCAAYSFATFVIAFSALTYASGAVQVQYVSYPRVSVLQTLSSRLSADVLTKPVTIKIRKGNPIIFETIATLTTSATGMTFVWTVDSFLQNGDDNLLEIYQDAVNPNYSSLITLTSGTKPSDTPSPSTPSPSQTPSPLPTSRCGTVTSASAADISSITSPTTTSSAASTSTSGGLTTGAEAGIGVGASIAGLALALGAFFLGIAVRKKNKASLDTESGSGIGKPELDGKEIHRHEVTAELDGDSAAVHELNSSIGTETRRKPEELVDQQRQAVPVVGRSELDSASNERTPPEHAELSGDAVSAEIDSRPVVPPPQDLPTTEKEGRSAVSPLKEGIPPEIDRRNTYDDPQLTQSPWAQDTADSQNHPVEDYGKVDGGPNVTDALTAFGVDTRKANEGGKSFVFRYRHTKETKHGEVTYFPTNAHFHTIVNADDGVLIAWYKYSPKYSPKYKGAEQNPPVTVLPKLKNWCDIAFLAFKHHATTRNTDIFKLRYIFNYTWTDREEIGPETNEYNALVASQNGRGAALMLSSHKKASGETKMVESVAVWCTFTHGMPEVNMLFTVSEKNWEEKKDLVEEGPDDDGPDDEDRHVGDKVRRRVHRSKMVSRNEH</sequence>
<dbReference type="RefSeq" id="XP_033676561.1">
    <property type="nucleotide sequence ID" value="XM_033834175.1"/>
</dbReference>
<keyword evidence="2" id="KW-0472">Membrane</keyword>
<proteinExistence type="predicted"/>
<feature type="compositionally biased region" description="Pro residues" evidence="1">
    <location>
        <begin position="125"/>
        <end position="137"/>
    </location>
</feature>
<feature type="signal peptide" evidence="3">
    <location>
        <begin position="1"/>
        <end position="22"/>
    </location>
</feature>
<dbReference type="OrthoDB" id="5337308at2759"/>
<organism evidence="4 5">
    <name type="scientific">Trematosphaeria pertusa</name>
    <dbReference type="NCBI Taxonomy" id="390896"/>
    <lineage>
        <taxon>Eukaryota</taxon>
        <taxon>Fungi</taxon>
        <taxon>Dikarya</taxon>
        <taxon>Ascomycota</taxon>
        <taxon>Pezizomycotina</taxon>
        <taxon>Dothideomycetes</taxon>
        <taxon>Pleosporomycetidae</taxon>
        <taxon>Pleosporales</taxon>
        <taxon>Massarineae</taxon>
        <taxon>Trematosphaeriaceae</taxon>
        <taxon>Trematosphaeria</taxon>
    </lineage>
</organism>
<reference evidence="4" key="1">
    <citation type="journal article" date="2020" name="Stud. Mycol.">
        <title>101 Dothideomycetes genomes: a test case for predicting lifestyles and emergence of pathogens.</title>
        <authorList>
            <person name="Haridas S."/>
            <person name="Albert R."/>
            <person name="Binder M."/>
            <person name="Bloem J."/>
            <person name="Labutti K."/>
            <person name="Salamov A."/>
            <person name="Andreopoulos B."/>
            <person name="Baker S."/>
            <person name="Barry K."/>
            <person name="Bills G."/>
            <person name="Bluhm B."/>
            <person name="Cannon C."/>
            <person name="Castanera R."/>
            <person name="Culley D."/>
            <person name="Daum C."/>
            <person name="Ezra D."/>
            <person name="Gonzalez J."/>
            <person name="Henrissat B."/>
            <person name="Kuo A."/>
            <person name="Liang C."/>
            <person name="Lipzen A."/>
            <person name="Lutzoni F."/>
            <person name="Magnuson J."/>
            <person name="Mondo S."/>
            <person name="Nolan M."/>
            <person name="Ohm R."/>
            <person name="Pangilinan J."/>
            <person name="Park H.-J."/>
            <person name="Ramirez L."/>
            <person name="Alfaro M."/>
            <person name="Sun H."/>
            <person name="Tritt A."/>
            <person name="Yoshinaga Y."/>
            <person name="Zwiers L.-H."/>
            <person name="Turgeon B."/>
            <person name="Goodwin S."/>
            <person name="Spatafora J."/>
            <person name="Crous P."/>
            <person name="Grigoriev I."/>
        </authorList>
    </citation>
    <scope>NUCLEOTIDE SEQUENCE</scope>
    <source>
        <strain evidence="4">CBS 122368</strain>
    </source>
</reference>
<feature type="region of interest" description="Disordered" evidence="1">
    <location>
        <begin position="113"/>
        <end position="173"/>
    </location>
</feature>
<evidence type="ECO:0000313" key="4">
    <source>
        <dbReference type="EMBL" id="KAF2241557.1"/>
    </source>
</evidence>
<dbReference type="Proteomes" id="UP000800094">
    <property type="component" value="Unassembled WGS sequence"/>
</dbReference>
<feature type="region of interest" description="Disordered" evidence="1">
    <location>
        <begin position="236"/>
        <end position="375"/>
    </location>
</feature>
<evidence type="ECO:0000256" key="2">
    <source>
        <dbReference type="SAM" id="Phobius"/>
    </source>
</evidence>
<feature type="transmembrane region" description="Helical" evidence="2">
    <location>
        <begin position="180"/>
        <end position="204"/>
    </location>
</feature>
<feature type="region of interest" description="Disordered" evidence="1">
    <location>
        <begin position="568"/>
        <end position="607"/>
    </location>
</feature>
<dbReference type="EMBL" id="ML987211">
    <property type="protein sequence ID" value="KAF2241557.1"/>
    <property type="molecule type" value="Genomic_DNA"/>
</dbReference>
<gene>
    <name evidence="4" type="ORF">BU26DRAFT_571716</name>
</gene>
<dbReference type="AlphaFoldDB" id="A0A6A6HU49"/>
<evidence type="ECO:0000256" key="1">
    <source>
        <dbReference type="SAM" id="MobiDB-lite"/>
    </source>
</evidence>